<name>U2FM51_9MOLU</name>
<comment type="caution">
    <text evidence="2">The sequence shown here is derived from an EMBL/GenBank/DDBJ whole genome shotgun (WGS) entry which is preliminary data.</text>
</comment>
<evidence type="ECO:0000256" key="1">
    <source>
        <dbReference type="SAM" id="Phobius"/>
    </source>
</evidence>
<protein>
    <submittedName>
        <fullName evidence="2">Prepilin-type cleavage-methylation domain protein</fullName>
    </submittedName>
</protein>
<dbReference type="eggNOG" id="COG4967">
    <property type="taxonomic scope" value="Bacteria"/>
</dbReference>
<dbReference type="STRING" id="1033810.HLPCO_000471"/>
<dbReference type="AlphaFoldDB" id="U2FM51"/>
<gene>
    <name evidence="2" type="ORF">HLPCO_000471</name>
</gene>
<dbReference type="RefSeq" id="WP_008826089.1">
    <property type="nucleotide sequence ID" value="NZ_AFNU02000001.1"/>
</dbReference>
<dbReference type="InParanoid" id="U2FM51"/>
<keyword evidence="1" id="KW-1133">Transmembrane helix</keyword>
<evidence type="ECO:0000313" key="3">
    <source>
        <dbReference type="Proteomes" id="UP000005707"/>
    </source>
</evidence>
<feature type="transmembrane region" description="Helical" evidence="1">
    <location>
        <begin position="12"/>
        <end position="36"/>
    </location>
</feature>
<evidence type="ECO:0000313" key="2">
    <source>
        <dbReference type="EMBL" id="ERJ13805.1"/>
    </source>
</evidence>
<organism evidence="2 3">
    <name type="scientific">Haloplasma contractile SSD-17B</name>
    <dbReference type="NCBI Taxonomy" id="1033810"/>
    <lineage>
        <taxon>Bacteria</taxon>
        <taxon>Bacillati</taxon>
        <taxon>Mycoplasmatota</taxon>
        <taxon>Mollicutes</taxon>
        <taxon>Haloplasmatales</taxon>
        <taxon>Haloplasmataceae</taxon>
        <taxon>Haloplasma</taxon>
    </lineage>
</organism>
<proteinExistence type="predicted"/>
<keyword evidence="3" id="KW-1185">Reference proteome</keyword>
<keyword evidence="1" id="KW-0812">Transmembrane</keyword>
<dbReference type="SUPFAM" id="SSF54523">
    <property type="entry name" value="Pili subunits"/>
    <property type="match status" value="1"/>
</dbReference>
<dbReference type="InterPro" id="IPR045584">
    <property type="entry name" value="Pilin-like"/>
</dbReference>
<reference evidence="2 3" key="2">
    <citation type="journal article" date="2013" name="PLoS ONE">
        <title>INDIGO - INtegrated Data Warehouse of MIcrobial GenOmes with Examples from the Red Sea Extremophiles.</title>
        <authorList>
            <person name="Alam I."/>
            <person name="Antunes A."/>
            <person name="Kamau A.A."/>
            <person name="Ba Alawi W."/>
            <person name="Kalkatawi M."/>
            <person name="Stingl U."/>
            <person name="Bajic V.B."/>
        </authorList>
    </citation>
    <scope>NUCLEOTIDE SEQUENCE [LARGE SCALE GENOMIC DNA]</scope>
    <source>
        <strain evidence="2 3">SSD-17B</strain>
    </source>
</reference>
<dbReference type="Proteomes" id="UP000005707">
    <property type="component" value="Unassembled WGS sequence"/>
</dbReference>
<accession>U2FM51</accession>
<dbReference type="OrthoDB" id="2456766at2"/>
<sequence>MNSNKTLNNSGASLIEIVAAIAILSITSLIIINMLFSNMRRDQANQEEAVLTNVASSSINYIKSTDFQTIYDLLQAEINHNKPYYTINKDTCDELFEFNQDEINICRQVLGPTVNNQTYNEKRLNIYIFPYNNESHIDYLQNSVTEDEFPNVVDRYLADLTYNVDKVDLDTYMVRVVVVAESKKLGNNDVLLEGVMVDENFKD</sequence>
<keyword evidence="1" id="KW-0472">Membrane</keyword>
<reference evidence="2 3" key="1">
    <citation type="journal article" date="2011" name="J. Bacteriol.">
        <title>Genome sequence of Haloplasma contractile, an unusual contractile bacterium from a deep-sea anoxic brine lake.</title>
        <authorList>
            <person name="Antunes A."/>
            <person name="Alam I."/>
            <person name="El Dorry H."/>
            <person name="Siam R."/>
            <person name="Robertson A."/>
            <person name="Bajic V.B."/>
            <person name="Stingl U."/>
        </authorList>
    </citation>
    <scope>NUCLEOTIDE SEQUENCE [LARGE SCALE GENOMIC DNA]</scope>
    <source>
        <strain evidence="2 3">SSD-17B</strain>
    </source>
</reference>
<dbReference type="EMBL" id="AFNU02000001">
    <property type="protein sequence ID" value="ERJ13805.1"/>
    <property type="molecule type" value="Genomic_DNA"/>
</dbReference>